<accession>A0A8B6CL36</accession>
<dbReference type="Pfam" id="PF00147">
    <property type="entry name" value="Fibrinogen_C"/>
    <property type="match status" value="1"/>
</dbReference>
<dbReference type="InterPro" id="IPR002181">
    <property type="entry name" value="Fibrinogen_a/b/g_C_dom"/>
</dbReference>
<dbReference type="PROSITE" id="PS51406">
    <property type="entry name" value="FIBRINOGEN_C_2"/>
    <property type="match status" value="1"/>
</dbReference>
<proteinExistence type="predicted"/>
<dbReference type="EMBL" id="UYJE01001983">
    <property type="protein sequence ID" value="VDI06868.1"/>
    <property type="molecule type" value="Genomic_DNA"/>
</dbReference>
<evidence type="ECO:0000256" key="1">
    <source>
        <dbReference type="ARBA" id="ARBA00023157"/>
    </source>
</evidence>
<dbReference type="Proteomes" id="UP000596742">
    <property type="component" value="Unassembled WGS sequence"/>
</dbReference>
<dbReference type="Gene3D" id="3.90.215.10">
    <property type="entry name" value="Gamma Fibrinogen, chain A, domain 1"/>
    <property type="match status" value="1"/>
</dbReference>
<keyword evidence="1" id="KW-1015">Disulfide bond</keyword>
<dbReference type="PROSITE" id="PS00514">
    <property type="entry name" value="FIBRINOGEN_C_1"/>
    <property type="match status" value="1"/>
</dbReference>
<dbReference type="PANTHER" id="PTHR19143">
    <property type="entry name" value="FIBRINOGEN/TENASCIN/ANGIOPOEITIN"/>
    <property type="match status" value="1"/>
</dbReference>
<sequence>MKLKISFTIYSLIYSKQIIRIIIHSNGLTYNLFTFTGNDNIHVLTTSGRYELRIDLSDWKGNKWFAIYKTFSLGNENTRYELNIGEYSGNAKDGLARHNGMKFSTKDQDNDKSSKTDCAELAKGGWWYASCHCSNLNGIYKTGNTKHWDVVSWNEIKGSRYSMKFARMMIRRF</sequence>
<dbReference type="SUPFAM" id="SSF56496">
    <property type="entry name" value="Fibrinogen C-terminal domain-like"/>
    <property type="match status" value="1"/>
</dbReference>
<dbReference type="InterPro" id="IPR014716">
    <property type="entry name" value="Fibrinogen_a/b/g_C_1"/>
</dbReference>
<dbReference type="AlphaFoldDB" id="A0A8B6CL36"/>
<dbReference type="InterPro" id="IPR050373">
    <property type="entry name" value="Fibrinogen_C-term_domain"/>
</dbReference>
<gene>
    <name evidence="3" type="ORF">MGAL_10B015829</name>
</gene>
<organism evidence="3 4">
    <name type="scientific">Mytilus galloprovincialis</name>
    <name type="common">Mediterranean mussel</name>
    <dbReference type="NCBI Taxonomy" id="29158"/>
    <lineage>
        <taxon>Eukaryota</taxon>
        <taxon>Metazoa</taxon>
        <taxon>Spiralia</taxon>
        <taxon>Lophotrochozoa</taxon>
        <taxon>Mollusca</taxon>
        <taxon>Bivalvia</taxon>
        <taxon>Autobranchia</taxon>
        <taxon>Pteriomorphia</taxon>
        <taxon>Mytilida</taxon>
        <taxon>Mytiloidea</taxon>
        <taxon>Mytilidae</taxon>
        <taxon>Mytilinae</taxon>
        <taxon>Mytilus</taxon>
    </lineage>
</organism>
<reference evidence="3" key="1">
    <citation type="submission" date="2018-11" db="EMBL/GenBank/DDBJ databases">
        <authorList>
            <person name="Alioto T."/>
            <person name="Alioto T."/>
        </authorList>
    </citation>
    <scope>NUCLEOTIDE SEQUENCE</scope>
</reference>
<dbReference type="OrthoDB" id="6146709at2759"/>
<comment type="caution">
    <text evidence="3">The sequence shown here is derived from an EMBL/GenBank/DDBJ whole genome shotgun (WGS) entry which is preliminary data.</text>
</comment>
<protein>
    <recommendedName>
        <fullName evidence="2">Fibrinogen C-terminal domain-containing protein</fullName>
    </recommendedName>
</protein>
<keyword evidence="4" id="KW-1185">Reference proteome</keyword>
<dbReference type="GO" id="GO:0005615">
    <property type="term" value="C:extracellular space"/>
    <property type="evidence" value="ECO:0007669"/>
    <property type="project" value="TreeGrafter"/>
</dbReference>
<evidence type="ECO:0000313" key="4">
    <source>
        <dbReference type="Proteomes" id="UP000596742"/>
    </source>
</evidence>
<evidence type="ECO:0000259" key="2">
    <source>
        <dbReference type="PROSITE" id="PS51406"/>
    </source>
</evidence>
<evidence type="ECO:0000313" key="3">
    <source>
        <dbReference type="EMBL" id="VDI06868.1"/>
    </source>
</evidence>
<dbReference type="SMART" id="SM00186">
    <property type="entry name" value="FBG"/>
    <property type="match status" value="1"/>
</dbReference>
<dbReference type="InterPro" id="IPR036056">
    <property type="entry name" value="Fibrinogen-like_C"/>
</dbReference>
<feature type="domain" description="Fibrinogen C-terminal" evidence="2">
    <location>
        <begin position="37"/>
        <end position="173"/>
    </location>
</feature>
<name>A0A8B6CL36_MYTGA</name>
<dbReference type="InterPro" id="IPR020837">
    <property type="entry name" value="Fibrinogen_CS"/>
</dbReference>